<sequence>MLEVSPFMRTPMKTYIALAILALIAAAALLGSPWMNQRFHMPAEKAQAQQRETAGSPGEPAVSKSE</sequence>
<dbReference type="Proteomes" id="UP000464661">
    <property type="component" value="Chromosome"/>
</dbReference>
<evidence type="ECO:0000256" key="1">
    <source>
        <dbReference type="SAM" id="MobiDB-lite"/>
    </source>
</evidence>
<protein>
    <submittedName>
        <fullName evidence="2">Uncharacterized protein</fullName>
    </submittedName>
</protein>
<gene>
    <name evidence="2" type="ORF">PPTS312_35240</name>
</gene>
<dbReference type="EMBL" id="AP022324">
    <property type="protein sequence ID" value="BBU45609.1"/>
    <property type="molecule type" value="Genomic_DNA"/>
</dbReference>
<reference evidence="2 3" key="1">
    <citation type="submission" date="2020-01" db="EMBL/GenBank/DDBJ databases">
        <title>Complete Genome Sequence of Pseudomonas putida Strain TS312, Harboring the HdtS type N-acyl-homoserine Lactone Synthase, Isolated from a Paper Mill.</title>
        <authorList>
            <person name="Hosoe A."/>
            <person name="Suenaga T."/>
            <person name="Sugi T."/>
            <person name="Izumi T."/>
            <person name="Nagai N."/>
            <person name="Terada A."/>
        </authorList>
    </citation>
    <scope>NUCLEOTIDE SEQUENCE [LARGE SCALE GENOMIC DNA]</scope>
    <source>
        <strain evidence="2 3">TS312</strain>
    </source>
</reference>
<name>A0A7U6M4I2_PSEPU</name>
<organism evidence="2 3">
    <name type="scientific">Pseudomonas putida</name>
    <name type="common">Arthrobacter siderocapsulatus</name>
    <dbReference type="NCBI Taxonomy" id="303"/>
    <lineage>
        <taxon>Bacteria</taxon>
        <taxon>Pseudomonadati</taxon>
        <taxon>Pseudomonadota</taxon>
        <taxon>Gammaproteobacteria</taxon>
        <taxon>Pseudomonadales</taxon>
        <taxon>Pseudomonadaceae</taxon>
        <taxon>Pseudomonas</taxon>
    </lineage>
</organism>
<feature type="region of interest" description="Disordered" evidence="1">
    <location>
        <begin position="41"/>
        <end position="66"/>
    </location>
</feature>
<proteinExistence type="predicted"/>
<accession>A0A7U6M4I2</accession>
<evidence type="ECO:0000313" key="2">
    <source>
        <dbReference type="EMBL" id="BBU45609.1"/>
    </source>
</evidence>
<dbReference type="AlphaFoldDB" id="A0A7U6M4I2"/>
<evidence type="ECO:0000313" key="3">
    <source>
        <dbReference type="Proteomes" id="UP000464661"/>
    </source>
</evidence>